<keyword evidence="5" id="KW-1185">Reference proteome</keyword>
<feature type="domain" description="C2H2-type" evidence="3">
    <location>
        <begin position="59"/>
        <end position="88"/>
    </location>
</feature>
<dbReference type="Gene3D" id="3.30.160.60">
    <property type="entry name" value="Classic Zinc Finger"/>
    <property type="match status" value="1"/>
</dbReference>
<feature type="compositionally biased region" description="Polar residues" evidence="2">
    <location>
        <begin position="476"/>
        <end position="499"/>
    </location>
</feature>
<feature type="compositionally biased region" description="Basic and acidic residues" evidence="2">
    <location>
        <begin position="614"/>
        <end position="628"/>
    </location>
</feature>
<evidence type="ECO:0000256" key="2">
    <source>
        <dbReference type="SAM" id="MobiDB-lite"/>
    </source>
</evidence>
<gene>
    <name evidence="4" type="ORF">DID88_002108</name>
</gene>
<keyword evidence="1" id="KW-0862">Zinc</keyword>
<evidence type="ECO:0000313" key="4">
    <source>
        <dbReference type="EMBL" id="RAL64216.1"/>
    </source>
</evidence>
<dbReference type="PROSITE" id="PS50157">
    <property type="entry name" value="ZINC_FINGER_C2H2_2"/>
    <property type="match status" value="1"/>
</dbReference>
<feature type="compositionally biased region" description="Basic and acidic residues" evidence="2">
    <location>
        <begin position="354"/>
        <end position="366"/>
    </location>
</feature>
<dbReference type="InterPro" id="IPR013087">
    <property type="entry name" value="Znf_C2H2_type"/>
</dbReference>
<dbReference type="PROSITE" id="PS00028">
    <property type="entry name" value="ZINC_FINGER_C2H2_1"/>
    <property type="match status" value="3"/>
</dbReference>
<dbReference type="Proteomes" id="UP000249056">
    <property type="component" value="Unassembled WGS sequence"/>
</dbReference>
<feature type="compositionally biased region" description="Low complexity" evidence="2">
    <location>
        <begin position="513"/>
        <end position="527"/>
    </location>
</feature>
<protein>
    <recommendedName>
        <fullName evidence="3">C2H2-type domain-containing protein</fullName>
    </recommendedName>
</protein>
<feature type="compositionally biased region" description="Polar residues" evidence="2">
    <location>
        <begin position="34"/>
        <end position="43"/>
    </location>
</feature>
<feature type="compositionally biased region" description="Polar residues" evidence="2">
    <location>
        <begin position="342"/>
        <end position="353"/>
    </location>
</feature>
<feature type="compositionally biased region" description="Pro residues" evidence="2">
    <location>
        <begin position="729"/>
        <end position="765"/>
    </location>
</feature>
<feature type="compositionally biased region" description="Polar residues" evidence="2">
    <location>
        <begin position="528"/>
        <end position="538"/>
    </location>
</feature>
<organism evidence="4 5">
    <name type="scientific">Monilinia fructigena</name>
    <dbReference type="NCBI Taxonomy" id="38457"/>
    <lineage>
        <taxon>Eukaryota</taxon>
        <taxon>Fungi</taxon>
        <taxon>Dikarya</taxon>
        <taxon>Ascomycota</taxon>
        <taxon>Pezizomycotina</taxon>
        <taxon>Leotiomycetes</taxon>
        <taxon>Helotiales</taxon>
        <taxon>Sclerotiniaceae</taxon>
        <taxon>Monilinia</taxon>
    </lineage>
</organism>
<dbReference type="EMBL" id="QKRW01000015">
    <property type="protein sequence ID" value="RAL64216.1"/>
    <property type="molecule type" value="Genomic_DNA"/>
</dbReference>
<comment type="caution">
    <text evidence="4">The sequence shown here is derived from an EMBL/GenBank/DDBJ whole genome shotgun (WGS) entry which is preliminary data.</text>
</comment>
<dbReference type="GO" id="GO:0008270">
    <property type="term" value="F:zinc ion binding"/>
    <property type="evidence" value="ECO:0007669"/>
    <property type="project" value="UniProtKB-KW"/>
</dbReference>
<feature type="region of interest" description="Disordered" evidence="2">
    <location>
        <begin position="403"/>
        <end position="694"/>
    </location>
</feature>
<feature type="compositionally biased region" description="Polar residues" evidence="2">
    <location>
        <begin position="322"/>
        <end position="334"/>
    </location>
</feature>
<feature type="compositionally biased region" description="Acidic residues" evidence="2">
    <location>
        <begin position="219"/>
        <end position="239"/>
    </location>
</feature>
<keyword evidence="1" id="KW-0479">Metal-binding</keyword>
<evidence type="ECO:0000256" key="1">
    <source>
        <dbReference type="PROSITE-ProRule" id="PRU00042"/>
    </source>
</evidence>
<feature type="compositionally biased region" description="Polar residues" evidence="2">
    <location>
        <begin position="455"/>
        <end position="467"/>
    </location>
</feature>
<feature type="region of interest" description="Disordered" evidence="2">
    <location>
        <begin position="206"/>
        <end position="247"/>
    </location>
</feature>
<feature type="compositionally biased region" description="Polar residues" evidence="2">
    <location>
        <begin position="367"/>
        <end position="388"/>
    </location>
</feature>
<feature type="region of interest" description="Disordered" evidence="2">
    <location>
        <begin position="709"/>
        <end position="777"/>
    </location>
</feature>
<feature type="compositionally biased region" description="Polar residues" evidence="2">
    <location>
        <begin position="421"/>
        <end position="444"/>
    </location>
</feature>
<evidence type="ECO:0000259" key="3">
    <source>
        <dbReference type="PROSITE" id="PS50157"/>
    </source>
</evidence>
<dbReference type="OrthoDB" id="8117402at2759"/>
<feature type="compositionally biased region" description="Acidic residues" evidence="2">
    <location>
        <begin position="556"/>
        <end position="571"/>
    </location>
</feature>
<keyword evidence="1" id="KW-0863">Zinc-finger</keyword>
<name>A0A395IW21_9HELO</name>
<dbReference type="SMART" id="SM00355">
    <property type="entry name" value="ZnF_C2H2"/>
    <property type="match status" value="5"/>
</dbReference>
<feature type="region of interest" description="Disordered" evidence="2">
    <location>
        <begin position="1"/>
        <end position="49"/>
    </location>
</feature>
<evidence type="ECO:0000313" key="5">
    <source>
        <dbReference type="Proteomes" id="UP000249056"/>
    </source>
</evidence>
<feature type="compositionally biased region" description="Basic residues" evidence="2">
    <location>
        <begin position="767"/>
        <end position="777"/>
    </location>
</feature>
<feature type="compositionally biased region" description="Acidic residues" evidence="2">
    <location>
        <begin position="668"/>
        <end position="681"/>
    </location>
</feature>
<dbReference type="AlphaFoldDB" id="A0A395IW21"/>
<feature type="compositionally biased region" description="Low complexity" evidence="2">
    <location>
        <begin position="445"/>
        <end position="454"/>
    </location>
</feature>
<feature type="region of interest" description="Disordered" evidence="2">
    <location>
        <begin position="318"/>
        <end position="388"/>
    </location>
</feature>
<proteinExistence type="predicted"/>
<reference evidence="4 5" key="1">
    <citation type="submission" date="2018-06" db="EMBL/GenBank/DDBJ databases">
        <title>Genome Sequence of the Brown Rot Fungal Pathogen Monilinia fructigena.</title>
        <authorList>
            <person name="Landi L."/>
            <person name="De Miccolis Angelini R.M."/>
            <person name="Pollastro S."/>
            <person name="Abate D."/>
            <person name="Faretra F."/>
            <person name="Romanazzi G."/>
        </authorList>
    </citation>
    <scope>NUCLEOTIDE SEQUENCE [LARGE SCALE GENOMIC DNA]</scope>
    <source>
        <strain evidence="4 5">Mfrg269</strain>
    </source>
</reference>
<accession>A0A395IW21</accession>
<sequence length="777" mass="85300">MFNKLEGGNISEDDDNLSLPGPGPVNSAEEASTAGHTKPSSGKISEDPYSLNEMNSGSHKCHYTYCDKEFPTKQGLVNHSRVHFTDEQKHFLCPHPGCERRYISKKGARYHYGIEHGDRSTWPQCLIAGCLSSFYEPRALKLHQVEHGIYCCTGLGCDYRCYSEEDLSAHRRRNHPEKAILYKNRVSETRLNGMAPRMRQKDAGSMMFPQAGHNHCTEENDEDDEDKDEDEEEDYDEGSSQERSFNWPKIRHISNGWECPAKGCKAYRKFKYNLHSHWQDKHPNLSEPSDIASMIITVSGQSTEQHPASFLDDSHLVRRSEQSPASGTLASTHQPVHHQPAQIHSRQPLPNNTDSEKPSTRFKRESTGNMNNLNAKTTTSTPSVASSRSPMIAVVQARTSTNTVHPYNPLIPPRHHGAPNMHQSTAALVNPSGNSSKPSTNRPTGPSGNSSNSPANCSTGPSGNSSKPSHDYRTGPTGNSSIFPSSHPANNSLTKTTCPATHRAANPSAPKATNSLMTTGTSLSSGNRATPNDGTRSQARTRPRTSFRSSPLKPDNEDEEDEDEDDDEEESLFVSPTDNGKMQRGEGTGSNTRVLGVRGFANMPLPRDQDSDEQDLRPSHILRQERRAAAGKSPYYPPGARDSSGRLYGIEWSKENDGKTAAKAAADQFDDDSDDDDEFDNSLENTSSEDSFKKTILVVVAPQTVKKTSPLTTSPIVPPPNPQAVNVIPIPPGPPLPSTLPPTPNTPPTKPTSRPHLPPTIPPHQIPQRHKPPPPIL</sequence>